<accession>A0A1H8P6K1</accession>
<gene>
    <name evidence="2" type="ORF">SAMN05216404_11933</name>
</gene>
<organism evidence="2 3">
    <name type="scientific">Nitrosospira multiformis</name>
    <dbReference type="NCBI Taxonomy" id="1231"/>
    <lineage>
        <taxon>Bacteria</taxon>
        <taxon>Pseudomonadati</taxon>
        <taxon>Pseudomonadota</taxon>
        <taxon>Betaproteobacteria</taxon>
        <taxon>Nitrosomonadales</taxon>
        <taxon>Nitrosomonadaceae</taxon>
        <taxon>Nitrosospira</taxon>
    </lineage>
</organism>
<dbReference type="EMBL" id="FOCT01000019">
    <property type="protein sequence ID" value="SEO37560.1"/>
    <property type="molecule type" value="Genomic_DNA"/>
</dbReference>
<evidence type="ECO:0000313" key="2">
    <source>
        <dbReference type="EMBL" id="SEO37560.1"/>
    </source>
</evidence>
<dbReference type="Proteomes" id="UP000183898">
    <property type="component" value="Unassembled WGS sequence"/>
</dbReference>
<dbReference type="RefSeq" id="WP_074749030.1">
    <property type="nucleotide sequence ID" value="NZ_FOCT01000019.1"/>
</dbReference>
<feature type="chain" id="PRO_5010260316" description="Lipoprotein" evidence="1">
    <location>
        <begin position="21"/>
        <end position="93"/>
    </location>
</feature>
<evidence type="ECO:0008006" key="4">
    <source>
        <dbReference type="Google" id="ProtNLM"/>
    </source>
</evidence>
<name>A0A1H8P6K1_9PROT</name>
<evidence type="ECO:0000313" key="3">
    <source>
        <dbReference type="Proteomes" id="UP000183898"/>
    </source>
</evidence>
<sequence length="93" mass="10467">MKYHITVILCVLLYACAAQQQMILSKPGGDPVQRHKDLTECEFEAAKATASASSAVMYDVREAVVHDAMIRERKEQLISMCMLARGYTYEPLQ</sequence>
<dbReference type="AlphaFoldDB" id="A0A1H8P6K1"/>
<reference evidence="2 3" key="1">
    <citation type="submission" date="2016-10" db="EMBL/GenBank/DDBJ databases">
        <authorList>
            <person name="de Groot N.N."/>
        </authorList>
    </citation>
    <scope>NUCLEOTIDE SEQUENCE [LARGE SCALE GENOMIC DNA]</scope>
    <source>
        <strain evidence="2 3">Nl18</strain>
    </source>
</reference>
<feature type="signal peptide" evidence="1">
    <location>
        <begin position="1"/>
        <end position="20"/>
    </location>
</feature>
<evidence type="ECO:0000256" key="1">
    <source>
        <dbReference type="SAM" id="SignalP"/>
    </source>
</evidence>
<protein>
    <recommendedName>
        <fullName evidence="4">Lipoprotein</fullName>
    </recommendedName>
</protein>
<proteinExistence type="predicted"/>
<dbReference type="PROSITE" id="PS51257">
    <property type="entry name" value="PROKAR_LIPOPROTEIN"/>
    <property type="match status" value="1"/>
</dbReference>
<keyword evidence="1" id="KW-0732">Signal</keyword>